<dbReference type="GO" id="GO:0042834">
    <property type="term" value="F:peptidoglycan binding"/>
    <property type="evidence" value="ECO:0007669"/>
    <property type="project" value="InterPro"/>
</dbReference>
<dbReference type="RefSeq" id="WP_162311314.1">
    <property type="nucleotide sequence ID" value="NZ_JACHGU010000001.1"/>
</dbReference>
<dbReference type="InterPro" id="IPR036680">
    <property type="entry name" value="SPOR-like_sf"/>
</dbReference>
<gene>
    <name evidence="2" type="ORF">B1992_09805</name>
</gene>
<protein>
    <recommendedName>
        <fullName evidence="1">SPOR domain-containing protein</fullName>
    </recommendedName>
</protein>
<comment type="caution">
    <text evidence="2">The sequence shown here is derived from an EMBL/GenBank/DDBJ whole genome shotgun (WGS) entry which is preliminary data.</text>
</comment>
<evidence type="ECO:0000259" key="1">
    <source>
        <dbReference type="PROSITE" id="PS51724"/>
    </source>
</evidence>
<dbReference type="AlphaFoldDB" id="A0A7V8GLW6"/>
<organism evidence="2 3">
    <name type="scientific">Pseudoxanthomonas broegbernensis</name>
    <dbReference type="NCBI Taxonomy" id="83619"/>
    <lineage>
        <taxon>Bacteria</taxon>
        <taxon>Pseudomonadati</taxon>
        <taxon>Pseudomonadota</taxon>
        <taxon>Gammaproteobacteria</taxon>
        <taxon>Lysobacterales</taxon>
        <taxon>Lysobacteraceae</taxon>
        <taxon>Pseudoxanthomonas</taxon>
    </lineage>
</organism>
<dbReference type="EMBL" id="MWIP01000009">
    <property type="protein sequence ID" value="KAF1685990.1"/>
    <property type="molecule type" value="Genomic_DNA"/>
</dbReference>
<dbReference type="InterPro" id="IPR007730">
    <property type="entry name" value="SPOR-like_dom"/>
</dbReference>
<feature type="domain" description="SPOR" evidence="1">
    <location>
        <begin position="100"/>
        <end position="176"/>
    </location>
</feature>
<dbReference type="Proteomes" id="UP000462066">
    <property type="component" value="Unassembled WGS sequence"/>
</dbReference>
<reference evidence="2 3" key="1">
    <citation type="submission" date="2017-10" db="EMBL/GenBank/DDBJ databases">
        <title>Whole genome sequencing of Pseudoxanthomonas broegbernensis DSM 12573(T).</title>
        <authorList>
            <person name="Kumar S."/>
            <person name="Bansal K."/>
            <person name="Kaur A."/>
            <person name="Patil P."/>
            <person name="Sharma S."/>
            <person name="Patil P.B."/>
        </authorList>
    </citation>
    <scope>NUCLEOTIDE SEQUENCE [LARGE SCALE GENOMIC DNA]</scope>
    <source>
        <strain evidence="2 3">DSM 12573</strain>
    </source>
</reference>
<keyword evidence="3" id="KW-1185">Reference proteome</keyword>
<dbReference type="PROSITE" id="PS51724">
    <property type="entry name" value="SPOR"/>
    <property type="match status" value="1"/>
</dbReference>
<sequence>MLARALIVVLLALNLGVAAWWLLRPSPPPYRVPASDAGGLELRLVPPPAGGAPAAPLAASGPSRARQCLRAGPFAELVAAQAAQAALAGLADGMVLEEVPGEAAGYRVLLPPADDLAEAQALAGRIAAAGVQDYLIVRQGEETHAIALGSYRSREAAQRRLQALRDAGFPAVLRAQGRAASSQWWLELEVDSVDADAARARLEVEGTETAACLLPRDAATSTAVQALR</sequence>
<name>A0A7V8GLW6_9GAMM</name>
<evidence type="ECO:0000313" key="2">
    <source>
        <dbReference type="EMBL" id="KAF1685990.1"/>
    </source>
</evidence>
<proteinExistence type="predicted"/>
<dbReference type="SUPFAM" id="SSF110997">
    <property type="entry name" value="Sporulation related repeat"/>
    <property type="match status" value="2"/>
</dbReference>
<accession>A0A7V8GLW6</accession>
<evidence type="ECO:0000313" key="3">
    <source>
        <dbReference type="Proteomes" id="UP000462066"/>
    </source>
</evidence>
<dbReference type="Gene3D" id="3.30.70.1070">
    <property type="entry name" value="Sporulation related repeat"/>
    <property type="match status" value="1"/>
</dbReference>